<feature type="transmembrane region" description="Helical" evidence="6">
    <location>
        <begin position="259"/>
        <end position="278"/>
    </location>
</feature>
<evidence type="ECO:0000256" key="4">
    <source>
        <dbReference type="ARBA" id="ARBA00022989"/>
    </source>
</evidence>
<organism evidence="7 8">
    <name type="scientific">Nocardioides aurantiacus</name>
    <dbReference type="NCBI Taxonomy" id="86796"/>
    <lineage>
        <taxon>Bacteria</taxon>
        <taxon>Bacillati</taxon>
        <taxon>Actinomycetota</taxon>
        <taxon>Actinomycetes</taxon>
        <taxon>Propionibacteriales</taxon>
        <taxon>Nocardioidaceae</taxon>
        <taxon>Nocardioides</taxon>
    </lineage>
</organism>
<dbReference type="InterPro" id="IPR002781">
    <property type="entry name" value="TM_pro_TauE-like"/>
</dbReference>
<feature type="transmembrane region" description="Helical" evidence="6">
    <location>
        <begin position="47"/>
        <end position="65"/>
    </location>
</feature>
<comment type="similarity">
    <text evidence="2 6">Belongs to the 4-toluene sulfonate uptake permease (TSUP) (TC 2.A.102) family.</text>
</comment>
<evidence type="ECO:0000313" key="7">
    <source>
        <dbReference type="EMBL" id="ROR91859.1"/>
    </source>
</evidence>
<keyword evidence="5 6" id="KW-0472">Membrane</keyword>
<evidence type="ECO:0000313" key="8">
    <source>
        <dbReference type="Proteomes" id="UP000281738"/>
    </source>
</evidence>
<evidence type="ECO:0000256" key="1">
    <source>
        <dbReference type="ARBA" id="ARBA00004141"/>
    </source>
</evidence>
<dbReference type="RefSeq" id="WP_123391472.1">
    <property type="nucleotide sequence ID" value="NZ_RKHO01000001.1"/>
</dbReference>
<protein>
    <recommendedName>
        <fullName evidence="6">Probable membrane transporter protein</fullName>
    </recommendedName>
</protein>
<sequence length="279" mass="27511">MSLELLAVAAVAGLLIGLSLGALGGGGSVLAVPVLVYALGQGPGQATTGSLVVVGLTSLIGAVTAHRAGNLMLGRGVTFGVVAIAGAALGAKASALVPGPVLMAAFAVLLLVVAGVMATRQVRARRSGGRGEAPAARAQLDDPIITFSPHFACACPRALKVLVTATVVGLLTGFLGVGGGFLVVPALVLALGLPMNLAAGTSLVVITMTSAAALVVRAGHGAQPDWALVAALSVFAVVGGWFGARLACRVRTDRLQTAFTALLLVVAVYTAVQAVPAVF</sequence>
<gene>
    <name evidence="7" type="ORF">EDD33_2739</name>
</gene>
<feature type="transmembrane region" description="Helical" evidence="6">
    <location>
        <begin position="228"/>
        <end position="247"/>
    </location>
</feature>
<feature type="transmembrane region" description="Helical" evidence="6">
    <location>
        <begin position="72"/>
        <end position="91"/>
    </location>
</feature>
<name>A0A3N2CWJ5_9ACTN</name>
<comment type="subcellular location">
    <subcellularLocation>
        <location evidence="6">Cell membrane</location>
        <topology evidence="6">Multi-pass membrane protein</topology>
    </subcellularLocation>
    <subcellularLocation>
        <location evidence="1">Membrane</location>
        <topology evidence="1">Multi-pass membrane protein</topology>
    </subcellularLocation>
</comment>
<dbReference type="GO" id="GO:0005886">
    <property type="term" value="C:plasma membrane"/>
    <property type="evidence" value="ECO:0007669"/>
    <property type="project" value="UniProtKB-SubCell"/>
</dbReference>
<evidence type="ECO:0000256" key="5">
    <source>
        <dbReference type="ARBA" id="ARBA00023136"/>
    </source>
</evidence>
<keyword evidence="6" id="KW-1003">Cell membrane</keyword>
<evidence type="ECO:0000256" key="3">
    <source>
        <dbReference type="ARBA" id="ARBA00022692"/>
    </source>
</evidence>
<dbReference type="OrthoDB" id="528320at2"/>
<feature type="transmembrane region" description="Helical" evidence="6">
    <location>
        <begin position="97"/>
        <end position="118"/>
    </location>
</feature>
<proteinExistence type="inferred from homology"/>
<keyword evidence="8" id="KW-1185">Reference proteome</keyword>
<keyword evidence="3 6" id="KW-0812">Transmembrane</keyword>
<dbReference type="AlphaFoldDB" id="A0A3N2CWJ5"/>
<dbReference type="Pfam" id="PF01925">
    <property type="entry name" value="TauE"/>
    <property type="match status" value="1"/>
</dbReference>
<reference evidence="7 8" key="1">
    <citation type="submission" date="2018-11" db="EMBL/GenBank/DDBJ databases">
        <title>Sequencing the genomes of 1000 actinobacteria strains.</title>
        <authorList>
            <person name="Klenk H.-P."/>
        </authorList>
    </citation>
    <scope>NUCLEOTIDE SEQUENCE [LARGE SCALE GENOMIC DNA]</scope>
    <source>
        <strain evidence="7 8">DSM 12652</strain>
    </source>
</reference>
<dbReference type="PANTHER" id="PTHR43701">
    <property type="entry name" value="MEMBRANE TRANSPORTER PROTEIN MJ0441-RELATED"/>
    <property type="match status" value="1"/>
</dbReference>
<accession>A0A3N2CWJ5</accession>
<comment type="caution">
    <text evidence="7">The sequence shown here is derived from an EMBL/GenBank/DDBJ whole genome shotgun (WGS) entry which is preliminary data.</text>
</comment>
<dbReference type="InterPro" id="IPR051598">
    <property type="entry name" value="TSUP/Inactive_protease-like"/>
</dbReference>
<evidence type="ECO:0000256" key="2">
    <source>
        <dbReference type="ARBA" id="ARBA00009142"/>
    </source>
</evidence>
<feature type="transmembrane region" description="Helical" evidence="6">
    <location>
        <begin position="167"/>
        <end position="191"/>
    </location>
</feature>
<keyword evidence="4 6" id="KW-1133">Transmembrane helix</keyword>
<dbReference type="EMBL" id="RKHO01000001">
    <property type="protein sequence ID" value="ROR91859.1"/>
    <property type="molecule type" value="Genomic_DNA"/>
</dbReference>
<dbReference type="PANTHER" id="PTHR43701:SF2">
    <property type="entry name" value="MEMBRANE TRANSPORTER PROTEIN YJNA-RELATED"/>
    <property type="match status" value="1"/>
</dbReference>
<evidence type="ECO:0000256" key="6">
    <source>
        <dbReference type="RuleBase" id="RU363041"/>
    </source>
</evidence>
<dbReference type="Proteomes" id="UP000281738">
    <property type="component" value="Unassembled WGS sequence"/>
</dbReference>